<sequence>MRSRQPSKAGHCEISNANSMPAFSNDLHSAETRRRYVTFPIRDRVFRDRRTYSRPLCFGIPWTRGQGYPL</sequence>
<dbReference type="EMBL" id="JACCCU010000002">
    <property type="protein sequence ID" value="NYF91431.1"/>
    <property type="molecule type" value="Genomic_DNA"/>
</dbReference>
<evidence type="ECO:0000313" key="1">
    <source>
        <dbReference type="EMBL" id="NYF91431.1"/>
    </source>
</evidence>
<name>A0A852VJT9_9BACT</name>
<gene>
    <name evidence="1" type="ORF">HDF08_003533</name>
</gene>
<organism evidence="1 2">
    <name type="scientific">Tunturiibacter lichenicola</name>
    <dbReference type="NCBI Taxonomy" id="2051959"/>
    <lineage>
        <taxon>Bacteria</taxon>
        <taxon>Pseudomonadati</taxon>
        <taxon>Acidobacteriota</taxon>
        <taxon>Terriglobia</taxon>
        <taxon>Terriglobales</taxon>
        <taxon>Acidobacteriaceae</taxon>
        <taxon>Tunturiibacter</taxon>
    </lineage>
</organism>
<comment type="caution">
    <text evidence="1">The sequence shown here is derived from an EMBL/GenBank/DDBJ whole genome shotgun (WGS) entry which is preliminary data.</text>
</comment>
<proteinExistence type="predicted"/>
<protein>
    <submittedName>
        <fullName evidence="1">Uncharacterized protein</fullName>
    </submittedName>
</protein>
<evidence type="ECO:0000313" key="2">
    <source>
        <dbReference type="Proteomes" id="UP000564385"/>
    </source>
</evidence>
<dbReference type="AlphaFoldDB" id="A0A852VJT9"/>
<accession>A0A852VJT9</accession>
<reference evidence="1 2" key="1">
    <citation type="submission" date="2020-07" db="EMBL/GenBank/DDBJ databases">
        <title>Genomic Encyclopedia of Type Strains, Phase IV (KMG-V): Genome sequencing to study the core and pangenomes of soil and plant-associated prokaryotes.</title>
        <authorList>
            <person name="Whitman W."/>
        </authorList>
    </citation>
    <scope>NUCLEOTIDE SEQUENCE [LARGE SCALE GENOMIC DNA]</scope>
    <source>
        <strain evidence="1 2">M8UP22</strain>
    </source>
</reference>
<dbReference type="Proteomes" id="UP000564385">
    <property type="component" value="Unassembled WGS sequence"/>
</dbReference>